<accession>A0A166IED2</accession>
<dbReference type="AlphaFoldDB" id="A0A166IED2"/>
<evidence type="ECO:0000313" key="1">
    <source>
        <dbReference type="EMBL" id="WOG84742.1"/>
    </source>
</evidence>
<proteinExistence type="predicted"/>
<protein>
    <submittedName>
        <fullName evidence="1">Uncharacterized protein</fullName>
    </submittedName>
</protein>
<reference evidence="1" key="2">
    <citation type="submission" date="2022-03" db="EMBL/GenBank/DDBJ databases">
        <title>Draft title - Genomic analysis of global carrot germplasm unveils the trajectory of domestication and the origin of high carotenoid orange carrot.</title>
        <authorList>
            <person name="Iorizzo M."/>
            <person name="Ellison S."/>
            <person name="Senalik D."/>
            <person name="Macko-Podgorni A."/>
            <person name="Grzebelus D."/>
            <person name="Bostan H."/>
            <person name="Rolling W."/>
            <person name="Curaba J."/>
            <person name="Simon P."/>
        </authorList>
    </citation>
    <scope>NUCLEOTIDE SEQUENCE</scope>
    <source>
        <tissue evidence="1">Leaf</tissue>
    </source>
</reference>
<dbReference type="PANTHER" id="PTHR33306:SF40">
    <property type="entry name" value="EXPRESSED PROTEIN"/>
    <property type="match status" value="1"/>
</dbReference>
<dbReference type="Proteomes" id="UP000077755">
    <property type="component" value="Chromosome 1"/>
</dbReference>
<sequence>MDWVYPKRRGPEWKQSWTTQTLYNVSSPPLPLLAIFAIVIFLLSVSQYTTFKSQLNNHKISFQFVLLLVPVFLIFLMRSSLIPSGKFNFWGRIQQPRQDLGQRSGASPWGVAVLLVVLLILVSYQSSFHSKWFGSDY</sequence>
<dbReference type="OMA" id="YRAHLHN"/>
<name>A0A166IED2_DAUCS</name>
<dbReference type="EMBL" id="CP093343">
    <property type="protein sequence ID" value="WOG84742.1"/>
    <property type="molecule type" value="Genomic_DNA"/>
</dbReference>
<dbReference type="PANTHER" id="PTHR33306">
    <property type="entry name" value="EXPRESSED PROTEIN-RELATED-RELATED"/>
    <property type="match status" value="1"/>
</dbReference>
<gene>
    <name evidence="1" type="ORF">DCAR_0103926</name>
</gene>
<evidence type="ECO:0000313" key="2">
    <source>
        <dbReference type="Proteomes" id="UP000077755"/>
    </source>
</evidence>
<reference evidence="1" key="1">
    <citation type="journal article" date="2016" name="Nat. Genet.">
        <title>A high-quality carrot genome assembly provides new insights into carotenoid accumulation and asterid genome evolution.</title>
        <authorList>
            <person name="Iorizzo M."/>
            <person name="Ellison S."/>
            <person name="Senalik D."/>
            <person name="Zeng P."/>
            <person name="Satapoomin P."/>
            <person name="Huang J."/>
            <person name="Bowman M."/>
            <person name="Iovene M."/>
            <person name="Sanseverino W."/>
            <person name="Cavagnaro P."/>
            <person name="Yildiz M."/>
            <person name="Macko-Podgorni A."/>
            <person name="Moranska E."/>
            <person name="Grzebelus E."/>
            <person name="Grzebelus D."/>
            <person name="Ashrafi H."/>
            <person name="Zheng Z."/>
            <person name="Cheng S."/>
            <person name="Spooner D."/>
            <person name="Van Deynze A."/>
            <person name="Simon P."/>
        </authorList>
    </citation>
    <scope>NUCLEOTIDE SEQUENCE</scope>
    <source>
        <tissue evidence="1">Leaf</tissue>
    </source>
</reference>
<dbReference type="OrthoDB" id="1935034at2759"/>
<dbReference type="Gramene" id="KZN11042">
    <property type="protein sequence ID" value="KZN11042"/>
    <property type="gene ID" value="DCAR_003698"/>
</dbReference>
<keyword evidence="2" id="KW-1185">Reference proteome</keyword>
<organism evidence="1 2">
    <name type="scientific">Daucus carota subsp. sativus</name>
    <name type="common">Carrot</name>
    <dbReference type="NCBI Taxonomy" id="79200"/>
    <lineage>
        <taxon>Eukaryota</taxon>
        <taxon>Viridiplantae</taxon>
        <taxon>Streptophyta</taxon>
        <taxon>Embryophyta</taxon>
        <taxon>Tracheophyta</taxon>
        <taxon>Spermatophyta</taxon>
        <taxon>Magnoliopsida</taxon>
        <taxon>eudicotyledons</taxon>
        <taxon>Gunneridae</taxon>
        <taxon>Pentapetalae</taxon>
        <taxon>asterids</taxon>
        <taxon>campanulids</taxon>
        <taxon>Apiales</taxon>
        <taxon>Apiaceae</taxon>
        <taxon>Apioideae</taxon>
        <taxon>Scandiceae</taxon>
        <taxon>Daucinae</taxon>
        <taxon>Daucus</taxon>
        <taxon>Daucus sect. Daucus</taxon>
    </lineage>
</organism>